<comment type="subcellular location">
    <subcellularLocation>
        <location evidence="1">Cell inner membrane</location>
        <topology evidence="1">Multi-pass membrane protein</topology>
    </subcellularLocation>
</comment>
<comment type="similarity">
    <text evidence="2">Belongs to the ABC-2 integral membrane protein family.</text>
</comment>
<dbReference type="Pfam" id="PF01061">
    <property type="entry name" value="ABC2_membrane"/>
    <property type="match status" value="1"/>
</dbReference>
<evidence type="ECO:0000256" key="7">
    <source>
        <dbReference type="ARBA" id="ARBA00023136"/>
    </source>
</evidence>
<keyword evidence="5 8" id="KW-0812">Transmembrane</keyword>
<evidence type="ECO:0000313" key="11">
    <source>
        <dbReference type="Proteomes" id="UP000014227"/>
    </source>
</evidence>
<name>S0EX69_CHTCT</name>
<feature type="transmembrane region" description="Helical" evidence="8">
    <location>
        <begin position="63"/>
        <end position="84"/>
    </location>
</feature>
<feature type="transmembrane region" description="Helical" evidence="8">
    <location>
        <begin position="30"/>
        <end position="51"/>
    </location>
</feature>
<dbReference type="OrthoDB" id="9786910at2"/>
<dbReference type="PATRIC" id="fig|1303518.3.peg.559"/>
<dbReference type="STRING" id="454171.CP488_00602"/>
<keyword evidence="4" id="KW-1003">Cell membrane</keyword>
<feature type="transmembrane region" description="Helical" evidence="8">
    <location>
        <begin position="256"/>
        <end position="277"/>
    </location>
</feature>
<feature type="transmembrane region" description="Helical" evidence="8">
    <location>
        <begin position="146"/>
        <end position="166"/>
    </location>
</feature>
<dbReference type="PANTHER" id="PTHR30413:SF8">
    <property type="entry name" value="TRANSPORT PERMEASE PROTEIN"/>
    <property type="match status" value="1"/>
</dbReference>
<keyword evidence="3" id="KW-0813">Transport</keyword>
<evidence type="ECO:0000256" key="1">
    <source>
        <dbReference type="ARBA" id="ARBA00004429"/>
    </source>
</evidence>
<dbReference type="InterPro" id="IPR013525">
    <property type="entry name" value="ABC2_TM"/>
</dbReference>
<keyword evidence="11" id="KW-1185">Reference proteome</keyword>
<dbReference type="RefSeq" id="WP_016481945.1">
    <property type="nucleotide sequence ID" value="NC_021487.1"/>
</dbReference>
<keyword evidence="6 8" id="KW-1133">Transmembrane helix</keyword>
<dbReference type="PANTHER" id="PTHR30413">
    <property type="entry name" value="INNER MEMBRANE TRANSPORT PERMEASE"/>
    <property type="match status" value="1"/>
</dbReference>
<reference evidence="11" key="1">
    <citation type="submission" date="2013-03" db="EMBL/GenBank/DDBJ databases">
        <title>Genome sequence of Chthonomonas calidirosea, the first sequenced genome from the Armatimonadetes phylum (formally candidate division OP10).</title>
        <authorList>
            <person name="Lee K.C.Y."/>
            <person name="Morgan X.C."/>
            <person name="Dunfield P.F."/>
            <person name="Tamas I."/>
            <person name="Houghton K.M."/>
            <person name="Vyssotski M."/>
            <person name="Ryan J.L.J."/>
            <person name="Lagutin K."/>
            <person name="McDonald I.R."/>
            <person name="Stott M.B."/>
        </authorList>
    </citation>
    <scope>NUCLEOTIDE SEQUENCE [LARGE SCALE GENOMIC DNA]</scope>
    <source>
        <strain evidence="11">DSM 23976 / ICMP 18418 / T49</strain>
    </source>
</reference>
<dbReference type="Proteomes" id="UP000014227">
    <property type="component" value="Chromosome I"/>
</dbReference>
<feature type="transmembrane region" description="Helical" evidence="8">
    <location>
        <begin position="104"/>
        <end position="126"/>
    </location>
</feature>
<organism evidence="10 11">
    <name type="scientific">Chthonomonas calidirosea (strain DSM 23976 / ICMP 18418 / T49)</name>
    <dbReference type="NCBI Taxonomy" id="1303518"/>
    <lineage>
        <taxon>Bacteria</taxon>
        <taxon>Bacillati</taxon>
        <taxon>Armatimonadota</taxon>
        <taxon>Chthonomonadia</taxon>
        <taxon>Chthonomonadales</taxon>
        <taxon>Chthonomonadaceae</taxon>
        <taxon>Chthonomonas</taxon>
    </lineage>
</organism>
<evidence type="ECO:0000313" key="10">
    <source>
        <dbReference type="EMBL" id="CCW34383.1"/>
    </source>
</evidence>
<dbReference type="KEGG" id="ccz:CCALI_00552"/>
<feature type="transmembrane region" description="Helical" evidence="8">
    <location>
        <begin position="178"/>
        <end position="195"/>
    </location>
</feature>
<dbReference type="EMBL" id="HF951689">
    <property type="protein sequence ID" value="CCW34383.1"/>
    <property type="molecule type" value="Genomic_DNA"/>
</dbReference>
<dbReference type="eggNOG" id="COG1682">
    <property type="taxonomic scope" value="Bacteria"/>
</dbReference>
<accession>S0EX69</accession>
<dbReference type="AlphaFoldDB" id="S0EX69"/>
<dbReference type="GO" id="GO:0005886">
    <property type="term" value="C:plasma membrane"/>
    <property type="evidence" value="ECO:0007669"/>
    <property type="project" value="UniProtKB-SubCell"/>
</dbReference>
<evidence type="ECO:0000256" key="3">
    <source>
        <dbReference type="ARBA" id="ARBA00022448"/>
    </source>
</evidence>
<dbReference type="GO" id="GO:0140359">
    <property type="term" value="F:ABC-type transporter activity"/>
    <property type="evidence" value="ECO:0007669"/>
    <property type="project" value="InterPro"/>
</dbReference>
<evidence type="ECO:0000256" key="2">
    <source>
        <dbReference type="ARBA" id="ARBA00007783"/>
    </source>
</evidence>
<feature type="domain" description="ABC-2 type transporter transmembrane" evidence="9">
    <location>
        <begin position="14"/>
        <end position="231"/>
    </location>
</feature>
<evidence type="ECO:0000256" key="6">
    <source>
        <dbReference type="ARBA" id="ARBA00022989"/>
    </source>
</evidence>
<keyword evidence="7 8" id="KW-0472">Membrane</keyword>
<sequence length="288" mass="33496">MSEELRELWRYRYLLYMLVRRELKVRYKNSVLGFLWSGIPLLLQVFVYTFLFRNVVGVRAPNYSAYLLTGIIPWTFFSTAILDASQSLLINYPIIRKVYLPREVIPLASVLSNFVHFLLSWALYFIVFLGVAPLFGLGTPLLGSMVWFPFITIIELLLVIGCALVVASLNVFYEDVKFIVQTVFQLGFFLLPVLYPADQIYYTSHLIRAHPWLYKVYLLDPIAAIITAYRRMLLQPISPVAFNASLRGAKPLPFDWTLWFGACLLSFLIAWAGYAYFNRRKWLFVERP</sequence>
<proteinExistence type="inferred from homology"/>
<evidence type="ECO:0000259" key="9">
    <source>
        <dbReference type="Pfam" id="PF01061"/>
    </source>
</evidence>
<evidence type="ECO:0000256" key="4">
    <source>
        <dbReference type="ARBA" id="ARBA00022475"/>
    </source>
</evidence>
<dbReference type="GO" id="GO:0015920">
    <property type="term" value="P:lipopolysaccharide transport"/>
    <property type="evidence" value="ECO:0007669"/>
    <property type="project" value="TreeGrafter"/>
</dbReference>
<dbReference type="FunCoup" id="S0EX69">
    <property type="interactions" value="197"/>
</dbReference>
<dbReference type="InParanoid" id="S0EX69"/>
<gene>
    <name evidence="10" type="ORF">CCALI_00552</name>
</gene>
<protein>
    <submittedName>
        <fullName evidence="10">ABC-type polysaccharide/polyol phosphate export systems, permease component</fullName>
    </submittedName>
</protein>
<evidence type="ECO:0000256" key="5">
    <source>
        <dbReference type="ARBA" id="ARBA00022692"/>
    </source>
</evidence>
<dbReference type="HOGENOM" id="CLU_060703_2_0_0"/>
<evidence type="ECO:0000256" key="8">
    <source>
        <dbReference type="SAM" id="Phobius"/>
    </source>
</evidence>